<dbReference type="Pfam" id="PF13563">
    <property type="entry name" value="2_5_RNA_ligase2"/>
    <property type="match status" value="1"/>
</dbReference>
<dbReference type="GO" id="GO:0016874">
    <property type="term" value="F:ligase activity"/>
    <property type="evidence" value="ECO:0007669"/>
    <property type="project" value="UniProtKB-KW"/>
</dbReference>
<keyword evidence="1" id="KW-0436">Ligase</keyword>
<organism evidence="1 2">
    <name type="scientific">Delftia lacustris</name>
    <dbReference type="NCBI Taxonomy" id="558537"/>
    <lineage>
        <taxon>Bacteria</taxon>
        <taxon>Pseudomonadati</taxon>
        <taxon>Pseudomonadota</taxon>
        <taxon>Betaproteobacteria</taxon>
        <taxon>Burkholderiales</taxon>
        <taxon>Comamonadaceae</taxon>
        <taxon>Delftia</taxon>
    </lineage>
</organism>
<reference evidence="1 2" key="1">
    <citation type="submission" date="2016-10" db="EMBL/GenBank/DDBJ databases">
        <authorList>
            <person name="de Groot N.N."/>
        </authorList>
    </citation>
    <scope>NUCLEOTIDE SEQUENCE [LARGE SCALE GENOMIC DNA]</scope>
    <source>
        <strain evidence="1 2">LMG 24775</strain>
    </source>
</reference>
<evidence type="ECO:0000313" key="2">
    <source>
        <dbReference type="Proteomes" id="UP000183417"/>
    </source>
</evidence>
<accession>A0A1H3EH35</accession>
<dbReference type="RefSeq" id="WP_074920618.1">
    <property type="nucleotide sequence ID" value="NZ_CP141274.1"/>
</dbReference>
<gene>
    <name evidence="1" type="ORF">SAMN05421547_101208</name>
</gene>
<evidence type="ECO:0000313" key="1">
    <source>
        <dbReference type="EMBL" id="SDX78083.1"/>
    </source>
</evidence>
<dbReference type="AlphaFoldDB" id="A0A1H3EH35"/>
<sequence length="250" mass="27278">MRPPDNADPPAVPLLPHFLQSHAIASAAGPSDDWSAWHLGRGRYAVWVVTMQALAPPVRDAVQAACAQARRWLGAALVPHCQRQLHVTLATAGFLDGGAQLPQAYGAAQLSRDLLALQHLPAAPLQLEFGGWGSFEMAPYLQVRDGRPEGCTLHGLHGVLAQTGPGLALTEAMRPYVPHVTLGAWSAAWPRDQVLQWMSGLPMQEHWQAAVGEIALVSYAADVLHGPLTCHARYDLLRRRLHWLQRPDWA</sequence>
<dbReference type="GeneID" id="94695017"/>
<protein>
    <submittedName>
        <fullName evidence="1">2'-5' RNA ligase superfamily protein</fullName>
    </submittedName>
</protein>
<dbReference type="Proteomes" id="UP000183417">
    <property type="component" value="Unassembled WGS sequence"/>
</dbReference>
<proteinExistence type="predicted"/>
<dbReference type="EMBL" id="FNPE01000001">
    <property type="protein sequence ID" value="SDX78083.1"/>
    <property type="molecule type" value="Genomic_DNA"/>
</dbReference>
<dbReference type="SUPFAM" id="SSF55144">
    <property type="entry name" value="LigT-like"/>
    <property type="match status" value="1"/>
</dbReference>
<dbReference type="InterPro" id="IPR009097">
    <property type="entry name" value="Cyclic_Pdiesterase"/>
</dbReference>
<name>A0A1H3EH35_9BURK</name>
<dbReference type="Gene3D" id="3.90.1140.10">
    <property type="entry name" value="Cyclic phosphodiesterase"/>
    <property type="match status" value="1"/>
</dbReference>